<keyword evidence="1" id="KW-0378">Hydrolase</keyword>
<accession>A0A7V4XUK3</accession>
<gene>
    <name evidence="1" type="ORF">ENW50_12175</name>
</gene>
<sequence>MKIQTRGILFDMDGVLVSSLGSVERSWQRWAEEHGVDPALAVRTAHGCRAIDTVRFLRPDIDAQAGLRRIEDLEVEDNEGLEILPGVRALLSQLPPHAWTVVTSATERLARVRLAQGGLTVPEHFITADRVENGKPHPEPYQKGAKLLGLRPEDCLVIEDAASGAKAGHAAGCKVLATLFSHSLESLAAADWIVQSLEDVKLTVLEDAQGVLLELDFTPVDRMVLAH</sequence>
<dbReference type="InterPro" id="IPR051806">
    <property type="entry name" value="HAD-like_SPP"/>
</dbReference>
<dbReference type="NCBIfam" id="TIGR01509">
    <property type="entry name" value="HAD-SF-IA-v3"/>
    <property type="match status" value="1"/>
</dbReference>
<dbReference type="Gene3D" id="1.10.150.240">
    <property type="entry name" value="Putative phosphatase, domain 2"/>
    <property type="match status" value="1"/>
</dbReference>
<comment type="caution">
    <text evidence="1">The sequence shown here is derived from an EMBL/GenBank/DDBJ whole genome shotgun (WGS) entry which is preliminary data.</text>
</comment>
<evidence type="ECO:0000313" key="1">
    <source>
        <dbReference type="EMBL" id="HGY95422.1"/>
    </source>
</evidence>
<dbReference type="InterPro" id="IPR006439">
    <property type="entry name" value="HAD-SF_hydro_IA"/>
</dbReference>
<dbReference type="InterPro" id="IPR023198">
    <property type="entry name" value="PGP-like_dom2"/>
</dbReference>
<dbReference type="AlphaFoldDB" id="A0A7V4XUK3"/>
<dbReference type="PANTHER" id="PTHR43481">
    <property type="entry name" value="FRUCTOSE-1-PHOSPHATE PHOSPHATASE"/>
    <property type="match status" value="1"/>
</dbReference>
<dbReference type="PRINTS" id="PR00413">
    <property type="entry name" value="HADHALOGNASE"/>
</dbReference>
<dbReference type="EMBL" id="DTKL01000074">
    <property type="protein sequence ID" value="HGY95422.1"/>
    <property type="molecule type" value="Genomic_DNA"/>
</dbReference>
<dbReference type="GO" id="GO:0050308">
    <property type="term" value="F:sugar-phosphatase activity"/>
    <property type="evidence" value="ECO:0007669"/>
    <property type="project" value="TreeGrafter"/>
</dbReference>
<proteinExistence type="predicted"/>
<dbReference type="SFLD" id="SFLDS00003">
    <property type="entry name" value="Haloacid_Dehalogenase"/>
    <property type="match status" value="1"/>
</dbReference>
<dbReference type="SFLD" id="SFLDG01129">
    <property type="entry name" value="C1.5:_HAD__Beta-PGM__Phosphata"/>
    <property type="match status" value="1"/>
</dbReference>
<dbReference type="Gene3D" id="3.40.50.1000">
    <property type="entry name" value="HAD superfamily/HAD-like"/>
    <property type="match status" value="1"/>
</dbReference>
<dbReference type="InterPro" id="IPR036412">
    <property type="entry name" value="HAD-like_sf"/>
</dbReference>
<protein>
    <submittedName>
        <fullName evidence="1">HAD family hydrolase</fullName>
    </submittedName>
</protein>
<dbReference type="PANTHER" id="PTHR43481:SF4">
    <property type="entry name" value="GLYCEROL-1-PHOSPHATE PHOSPHOHYDROLASE 1-RELATED"/>
    <property type="match status" value="1"/>
</dbReference>
<reference evidence="1" key="1">
    <citation type="journal article" date="2020" name="mSystems">
        <title>Genome- and Community-Level Interaction Insights into Carbon Utilization and Element Cycling Functions of Hydrothermarchaeota in Hydrothermal Sediment.</title>
        <authorList>
            <person name="Zhou Z."/>
            <person name="Liu Y."/>
            <person name="Xu W."/>
            <person name="Pan J."/>
            <person name="Luo Z.H."/>
            <person name="Li M."/>
        </authorList>
    </citation>
    <scope>NUCLEOTIDE SEQUENCE [LARGE SCALE GENOMIC DNA]</scope>
    <source>
        <strain evidence="1">SpSt-855</strain>
    </source>
</reference>
<dbReference type="InterPro" id="IPR023214">
    <property type="entry name" value="HAD_sf"/>
</dbReference>
<dbReference type="SUPFAM" id="SSF56784">
    <property type="entry name" value="HAD-like"/>
    <property type="match status" value="1"/>
</dbReference>
<organism evidence="1">
    <name type="scientific">Acidobacterium capsulatum</name>
    <dbReference type="NCBI Taxonomy" id="33075"/>
    <lineage>
        <taxon>Bacteria</taxon>
        <taxon>Pseudomonadati</taxon>
        <taxon>Acidobacteriota</taxon>
        <taxon>Terriglobia</taxon>
        <taxon>Terriglobales</taxon>
        <taxon>Acidobacteriaceae</taxon>
        <taxon>Acidobacterium</taxon>
    </lineage>
</organism>
<name>A0A7V4XUK3_9BACT</name>
<dbReference type="Pfam" id="PF00702">
    <property type="entry name" value="Hydrolase"/>
    <property type="match status" value="1"/>
</dbReference>